<feature type="transmembrane region" description="Helical" evidence="1">
    <location>
        <begin position="32"/>
        <end position="48"/>
    </location>
</feature>
<feature type="transmembrane region" description="Helical" evidence="1">
    <location>
        <begin position="82"/>
        <end position="103"/>
    </location>
</feature>
<dbReference type="Proteomes" id="UP000824223">
    <property type="component" value="Unassembled WGS sequence"/>
</dbReference>
<reference evidence="2" key="1">
    <citation type="journal article" date="2021" name="PeerJ">
        <title>Extensive microbial diversity within the chicken gut microbiome revealed by metagenomics and culture.</title>
        <authorList>
            <person name="Gilroy R."/>
            <person name="Ravi A."/>
            <person name="Getino M."/>
            <person name="Pursley I."/>
            <person name="Horton D.L."/>
            <person name="Alikhan N.F."/>
            <person name="Baker D."/>
            <person name="Gharbi K."/>
            <person name="Hall N."/>
            <person name="Watson M."/>
            <person name="Adriaenssens E.M."/>
            <person name="Foster-Nyarko E."/>
            <person name="Jarju S."/>
            <person name="Secka A."/>
            <person name="Antonio M."/>
            <person name="Oren A."/>
            <person name="Chaudhuri R.R."/>
            <person name="La Ragione R."/>
            <person name="Hildebrand F."/>
            <person name="Pallen M.J."/>
        </authorList>
    </citation>
    <scope>NUCLEOTIDE SEQUENCE</scope>
    <source>
        <strain evidence="2">ChiSjej2B20-11307</strain>
    </source>
</reference>
<proteinExistence type="predicted"/>
<feature type="transmembrane region" description="Helical" evidence="1">
    <location>
        <begin position="7"/>
        <end position="26"/>
    </location>
</feature>
<dbReference type="EMBL" id="DXAK01000002">
    <property type="protein sequence ID" value="HJA05578.1"/>
    <property type="molecule type" value="Genomic_DNA"/>
</dbReference>
<feature type="transmembrane region" description="Helical" evidence="1">
    <location>
        <begin position="57"/>
        <end position="76"/>
    </location>
</feature>
<evidence type="ECO:0000256" key="1">
    <source>
        <dbReference type="SAM" id="Phobius"/>
    </source>
</evidence>
<name>A0A9D2H6R8_9FIRM</name>
<keyword evidence="1" id="KW-1133">Transmembrane helix</keyword>
<gene>
    <name evidence="2" type="ORF">H9798_00280</name>
</gene>
<organism evidence="2 3">
    <name type="scientific">Candidatus Mediterraneibacter pullicola</name>
    <dbReference type="NCBI Taxonomy" id="2838682"/>
    <lineage>
        <taxon>Bacteria</taxon>
        <taxon>Bacillati</taxon>
        <taxon>Bacillota</taxon>
        <taxon>Clostridia</taxon>
        <taxon>Lachnospirales</taxon>
        <taxon>Lachnospiraceae</taxon>
        <taxon>Mediterraneibacter</taxon>
    </lineage>
</organism>
<dbReference type="AlphaFoldDB" id="A0A9D2H6R8"/>
<evidence type="ECO:0000313" key="2">
    <source>
        <dbReference type="EMBL" id="HJA05578.1"/>
    </source>
</evidence>
<comment type="caution">
    <text evidence="2">The sequence shown here is derived from an EMBL/GenBank/DDBJ whole genome shotgun (WGS) entry which is preliminary data.</text>
</comment>
<accession>A0A9D2H6R8</accession>
<keyword evidence="1" id="KW-0812">Transmembrane</keyword>
<evidence type="ECO:0000313" key="3">
    <source>
        <dbReference type="Proteomes" id="UP000824223"/>
    </source>
</evidence>
<reference evidence="2" key="2">
    <citation type="submission" date="2021-04" db="EMBL/GenBank/DDBJ databases">
        <authorList>
            <person name="Gilroy R."/>
        </authorList>
    </citation>
    <scope>NUCLEOTIDE SEQUENCE</scope>
    <source>
        <strain evidence="2">ChiSjej2B20-11307</strain>
    </source>
</reference>
<protein>
    <submittedName>
        <fullName evidence="2">Heme transporter CcmB</fullName>
    </submittedName>
</protein>
<keyword evidence="1" id="KW-0472">Membrane</keyword>
<sequence>MKRFKTTLNFLLLISFIVTIFAPLTGIHIHKMASTLFLLLTLVHTIVYRKTLGAKKYLLLCIVVIAFASGLFGMIFDQITGILVLHKVISVVSVFFLAIHIFVNHRCLIKKNVRNEMIGGQK</sequence>